<dbReference type="AlphaFoldDB" id="A0A6J7JA82"/>
<accession>A0A6J7JA82</accession>
<gene>
    <name evidence="1" type="ORF">UFOPK3564_02872</name>
</gene>
<protein>
    <submittedName>
        <fullName evidence="1">Unannotated protein</fullName>
    </submittedName>
</protein>
<dbReference type="SUPFAM" id="SSF52096">
    <property type="entry name" value="ClpP/crotonase"/>
    <property type="match status" value="1"/>
</dbReference>
<dbReference type="CDD" id="cd06558">
    <property type="entry name" value="crotonase-like"/>
    <property type="match status" value="1"/>
</dbReference>
<reference evidence="1" key="1">
    <citation type="submission" date="2020-05" db="EMBL/GenBank/DDBJ databases">
        <authorList>
            <person name="Chiriac C."/>
            <person name="Salcher M."/>
            <person name="Ghai R."/>
            <person name="Kavagutti S V."/>
        </authorList>
    </citation>
    <scope>NUCLEOTIDE SEQUENCE</scope>
</reference>
<name>A0A6J7JA82_9ZZZZ</name>
<proteinExistence type="predicted"/>
<dbReference type="InterPro" id="IPR029045">
    <property type="entry name" value="ClpP/crotonase-like_dom_sf"/>
</dbReference>
<dbReference type="Gene3D" id="3.90.226.10">
    <property type="entry name" value="2-enoyl-CoA Hydratase, Chain A, domain 1"/>
    <property type="match status" value="1"/>
</dbReference>
<dbReference type="Pfam" id="PF00378">
    <property type="entry name" value="ECH_1"/>
    <property type="match status" value="1"/>
</dbReference>
<sequence>MSEFETVQEYETVNLLRDGAAAIVEMNRPEVLNAWDGQIATDLVSALRACAPADVRAVLVTGAGRGFSAGADLGSVSQGGLPTRPSGRPDLELLLHSRYHPIMRLVRALEKPVLAGVDGTAAGIGMSFALACDLVTVSERAKLNHAFTKIGLGPDGGASIFLVARLGWTRAAEIMLEGRVVEAEEALRIGLVNRVRPTEGFRAALEAQVRELAAGPTMAHAATKRVLNAQVVRGLEDVLAIEAREQGLLGDSEDFSGAVSAFMKKEQPTYLGR</sequence>
<dbReference type="Gene3D" id="1.10.12.10">
    <property type="entry name" value="Lyase 2-enoyl-coa Hydratase, Chain A, domain 2"/>
    <property type="match status" value="1"/>
</dbReference>
<dbReference type="PANTHER" id="PTHR43459:SF1">
    <property type="entry name" value="EG:BACN32G11.4 PROTEIN"/>
    <property type="match status" value="1"/>
</dbReference>
<dbReference type="InterPro" id="IPR014748">
    <property type="entry name" value="Enoyl-CoA_hydra_C"/>
</dbReference>
<evidence type="ECO:0000313" key="1">
    <source>
        <dbReference type="EMBL" id="CAB4939731.1"/>
    </source>
</evidence>
<organism evidence="1">
    <name type="scientific">freshwater metagenome</name>
    <dbReference type="NCBI Taxonomy" id="449393"/>
    <lineage>
        <taxon>unclassified sequences</taxon>
        <taxon>metagenomes</taxon>
        <taxon>ecological metagenomes</taxon>
    </lineage>
</organism>
<dbReference type="InterPro" id="IPR001753">
    <property type="entry name" value="Enoyl-CoA_hydra/iso"/>
</dbReference>
<dbReference type="PANTHER" id="PTHR43459">
    <property type="entry name" value="ENOYL-COA HYDRATASE"/>
    <property type="match status" value="1"/>
</dbReference>
<dbReference type="EMBL" id="CAFBMK010000232">
    <property type="protein sequence ID" value="CAB4939731.1"/>
    <property type="molecule type" value="Genomic_DNA"/>
</dbReference>